<proteinExistence type="predicted"/>
<dbReference type="PANTHER" id="PTHR36729:SF2">
    <property type="entry name" value="EXPRESSED PROTEIN"/>
    <property type="match status" value="1"/>
</dbReference>
<dbReference type="Proteomes" id="UP000185984">
    <property type="component" value="Unassembled WGS sequence"/>
</dbReference>
<protein>
    <recommendedName>
        <fullName evidence="1">DUF7734 domain-containing protein</fullName>
    </recommendedName>
</protein>
<dbReference type="STRING" id="247279.NIES1031_08340"/>
<name>A0A1U7HUU8_9CHRO</name>
<reference evidence="2 3" key="1">
    <citation type="submission" date="2016-11" db="EMBL/GenBank/DDBJ databases">
        <title>Draft Genome Sequences of Nine Cyanobacterial Strains from Diverse Habitats.</title>
        <authorList>
            <person name="Zhu T."/>
            <person name="Hou S."/>
            <person name="Lu X."/>
            <person name="Hess W.R."/>
        </authorList>
    </citation>
    <scope>NUCLEOTIDE SEQUENCE [LARGE SCALE GENOMIC DNA]</scope>
    <source>
        <strain evidence="2 3">5.2 s.c.1</strain>
    </source>
</reference>
<organism evidence="2 3">
    <name type="scientific">Chroogloeocystis siderophila 5.2 s.c.1</name>
    <dbReference type="NCBI Taxonomy" id="247279"/>
    <lineage>
        <taxon>Bacteria</taxon>
        <taxon>Bacillati</taxon>
        <taxon>Cyanobacteriota</taxon>
        <taxon>Cyanophyceae</taxon>
        <taxon>Oscillatoriophycideae</taxon>
        <taxon>Chroococcales</taxon>
        <taxon>Chroococcaceae</taxon>
        <taxon>Chroogloeocystis</taxon>
    </lineage>
</organism>
<comment type="caution">
    <text evidence="2">The sequence shown here is derived from an EMBL/GenBank/DDBJ whole genome shotgun (WGS) entry which is preliminary data.</text>
</comment>
<dbReference type="AlphaFoldDB" id="A0A1U7HUU8"/>
<evidence type="ECO:0000259" key="1">
    <source>
        <dbReference type="Pfam" id="PF24869"/>
    </source>
</evidence>
<dbReference type="RefSeq" id="WP_073548987.1">
    <property type="nucleotide sequence ID" value="NZ_CAWMVK010000040.1"/>
</dbReference>
<dbReference type="OrthoDB" id="463229at2"/>
<evidence type="ECO:0000313" key="2">
    <source>
        <dbReference type="EMBL" id="OKH27308.1"/>
    </source>
</evidence>
<dbReference type="Pfam" id="PF24869">
    <property type="entry name" value="DUF7734"/>
    <property type="match status" value="1"/>
</dbReference>
<dbReference type="InterPro" id="IPR056636">
    <property type="entry name" value="DUF7734"/>
</dbReference>
<evidence type="ECO:0000313" key="3">
    <source>
        <dbReference type="Proteomes" id="UP000185984"/>
    </source>
</evidence>
<dbReference type="EMBL" id="MRCC01000006">
    <property type="protein sequence ID" value="OKH27308.1"/>
    <property type="molecule type" value="Genomic_DNA"/>
</dbReference>
<feature type="domain" description="DUF7734" evidence="1">
    <location>
        <begin position="7"/>
        <end position="94"/>
    </location>
</feature>
<keyword evidence="3" id="KW-1185">Reference proteome</keyword>
<sequence>MNNSIGKRLEQYTVKRPQEVLVVTVEVDGELDQIAIFKGFSSSLMRPTAFDPEVPVLSDNAKILTIDRLVSPYNPQSPRYIEQDLTWDNMQALLLEVGV</sequence>
<accession>A0A1U7HUU8</accession>
<gene>
    <name evidence="2" type="ORF">NIES1031_08340</name>
</gene>
<dbReference type="PANTHER" id="PTHR36729">
    <property type="entry name" value="EXPRESSED PROTEIN"/>
    <property type="match status" value="1"/>
</dbReference>